<protein>
    <submittedName>
        <fullName evidence="6">DoxX family membrane protein</fullName>
    </submittedName>
</protein>
<proteinExistence type="predicted"/>
<evidence type="ECO:0000256" key="3">
    <source>
        <dbReference type="ARBA" id="ARBA00022989"/>
    </source>
</evidence>
<reference evidence="6 7" key="1">
    <citation type="submission" date="2018-11" db="EMBL/GenBank/DDBJ databases">
        <title>Aureibaculum marinum gen. nov., sp. nov., a member of the family Flavobacteriaceae isolated from the Bohai Sea.</title>
        <authorList>
            <person name="Ji X."/>
        </authorList>
    </citation>
    <scope>NUCLEOTIDE SEQUENCE [LARGE SCALE GENOMIC DNA]</scope>
    <source>
        <strain evidence="6 7">BH-SD17</strain>
    </source>
</reference>
<feature type="transmembrane region" description="Helical" evidence="5">
    <location>
        <begin position="48"/>
        <end position="68"/>
    </location>
</feature>
<dbReference type="GO" id="GO:0016020">
    <property type="term" value="C:membrane"/>
    <property type="evidence" value="ECO:0007669"/>
    <property type="project" value="UniProtKB-SubCell"/>
</dbReference>
<sequence>MNTKLTMVLRIVLGLVLVIFGANKFYPFMPQPEEMSIAAASFMQALKATGYMFPLIGAVEVFSGLLLLFKKSVPLALLLLAPVTVNILLFHIALEPATLVPGLVILIIQIILFYAYWDKFKTLFN</sequence>
<dbReference type="EMBL" id="RPFJ01000003">
    <property type="protein sequence ID" value="RPD99667.1"/>
    <property type="molecule type" value="Genomic_DNA"/>
</dbReference>
<dbReference type="Pfam" id="PF07681">
    <property type="entry name" value="DoxX"/>
    <property type="match status" value="1"/>
</dbReference>
<name>A0A3N4NY02_9FLAO</name>
<keyword evidence="2 5" id="KW-0812">Transmembrane</keyword>
<feature type="transmembrane region" description="Helical" evidence="5">
    <location>
        <begin position="99"/>
        <end position="117"/>
    </location>
</feature>
<keyword evidence="4 5" id="KW-0472">Membrane</keyword>
<evidence type="ECO:0000313" key="7">
    <source>
        <dbReference type="Proteomes" id="UP000270856"/>
    </source>
</evidence>
<evidence type="ECO:0000256" key="1">
    <source>
        <dbReference type="ARBA" id="ARBA00004141"/>
    </source>
</evidence>
<comment type="subcellular location">
    <subcellularLocation>
        <location evidence="1">Membrane</location>
        <topology evidence="1">Multi-pass membrane protein</topology>
    </subcellularLocation>
</comment>
<keyword evidence="7" id="KW-1185">Reference proteome</keyword>
<feature type="transmembrane region" description="Helical" evidence="5">
    <location>
        <begin position="7"/>
        <end position="28"/>
    </location>
</feature>
<dbReference type="AlphaFoldDB" id="A0A3N4NY02"/>
<dbReference type="Proteomes" id="UP000270856">
    <property type="component" value="Unassembled WGS sequence"/>
</dbReference>
<dbReference type="InterPro" id="IPR032808">
    <property type="entry name" value="DoxX"/>
</dbReference>
<keyword evidence="3 5" id="KW-1133">Transmembrane helix</keyword>
<feature type="transmembrane region" description="Helical" evidence="5">
    <location>
        <begin position="75"/>
        <end position="93"/>
    </location>
</feature>
<evidence type="ECO:0000256" key="5">
    <source>
        <dbReference type="SAM" id="Phobius"/>
    </source>
</evidence>
<dbReference type="RefSeq" id="WP_123896632.1">
    <property type="nucleotide sequence ID" value="NZ_RPFJ01000003.1"/>
</dbReference>
<evidence type="ECO:0000313" key="6">
    <source>
        <dbReference type="EMBL" id="RPD99667.1"/>
    </source>
</evidence>
<evidence type="ECO:0000256" key="2">
    <source>
        <dbReference type="ARBA" id="ARBA00022692"/>
    </source>
</evidence>
<dbReference type="OrthoDB" id="8161897at2"/>
<gene>
    <name evidence="6" type="ORF">EGM88_03745</name>
</gene>
<evidence type="ECO:0000256" key="4">
    <source>
        <dbReference type="ARBA" id="ARBA00023136"/>
    </source>
</evidence>
<organism evidence="6 7">
    <name type="scientific">Aureibaculum marinum</name>
    <dbReference type="NCBI Taxonomy" id="2487930"/>
    <lineage>
        <taxon>Bacteria</taxon>
        <taxon>Pseudomonadati</taxon>
        <taxon>Bacteroidota</taxon>
        <taxon>Flavobacteriia</taxon>
        <taxon>Flavobacteriales</taxon>
        <taxon>Flavobacteriaceae</taxon>
        <taxon>Aureibaculum</taxon>
    </lineage>
</organism>
<comment type="caution">
    <text evidence="6">The sequence shown here is derived from an EMBL/GenBank/DDBJ whole genome shotgun (WGS) entry which is preliminary data.</text>
</comment>
<accession>A0A3N4NY02</accession>